<dbReference type="SUPFAM" id="SSF53850">
    <property type="entry name" value="Periplasmic binding protein-like II"/>
    <property type="match status" value="1"/>
</dbReference>
<dbReference type="CDD" id="cd08423">
    <property type="entry name" value="PBP2_LTTR_like_6"/>
    <property type="match status" value="1"/>
</dbReference>
<dbReference type="CDD" id="cd00090">
    <property type="entry name" value="HTH_ARSR"/>
    <property type="match status" value="1"/>
</dbReference>
<gene>
    <name evidence="6" type="ORF">USDA257_p04970</name>
</gene>
<evidence type="ECO:0000256" key="1">
    <source>
        <dbReference type="ARBA" id="ARBA00009437"/>
    </source>
</evidence>
<dbReference type="SMART" id="SM00418">
    <property type="entry name" value="HTH_ARSR"/>
    <property type="match status" value="1"/>
</dbReference>
<evidence type="ECO:0000313" key="7">
    <source>
        <dbReference type="Proteomes" id="UP000006180"/>
    </source>
</evidence>
<evidence type="ECO:0000256" key="2">
    <source>
        <dbReference type="ARBA" id="ARBA00023015"/>
    </source>
</evidence>
<dbReference type="Gene3D" id="3.40.190.10">
    <property type="entry name" value="Periplasmic binding protein-like II"/>
    <property type="match status" value="2"/>
</dbReference>
<dbReference type="GO" id="GO:0003700">
    <property type="term" value="F:DNA-binding transcription factor activity"/>
    <property type="evidence" value="ECO:0007669"/>
    <property type="project" value="InterPro"/>
</dbReference>
<keyword evidence="2" id="KW-0805">Transcription regulation</keyword>
<name>I3XH56_SINF2</name>
<dbReference type="SUPFAM" id="SSF46785">
    <property type="entry name" value="Winged helix' DNA-binding domain"/>
    <property type="match status" value="1"/>
</dbReference>
<dbReference type="PANTHER" id="PTHR30419">
    <property type="entry name" value="HTH-TYPE TRANSCRIPTIONAL REGULATOR YBHD"/>
    <property type="match status" value="1"/>
</dbReference>
<dbReference type="GO" id="GO:0003677">
    <property type="term" value="F:DNA binding"/>
    <property type="evidence" value="ECO:0007669"/>
    <property type="project" value="UniProtKB-KW"/>
</dbReference>
<dbReference type="InterPro" id="IPR011991">
    <property type="entry name" value="ArsR-like_HTH"/>
</dbReference>
<evidence type="ECO:0000256" key="4">
    <source>
        <dbReference type="ARBA" id="ARBA00023163"/>
    </source>
</evidence>
<dbReference type="Pfam" id="PF00126">
    <property type="entry name" value="HTH_1"/>
    <property type="match status" value="1"/>
</dbReference>
<keyword evidence="4" id="KW-0804">Transcription</keyword>
<protein>
    <submittedName>
        <fullName evidence="6">LysR family transcriptional regulator</fullName>
    </submittedName>
</protein>
<dbReference type="EMBL" id="CP003568">
    <property type="protein sequence ID" value="AFL55212.1"/>
    <property type="molecule type" value="Genomic_DNA"/>
</dbReference>
<dbReference type="InterPro" id="IPR005119">
    <property type="entry name" value="LysR_subst-bd"/>
</dbReference>
<proteinExistence type="inferred from homology"/>
<feature type="domain" description="HTH lysR-type" evidence="5">
    <location>
        <begin position="23"/>
        <end position="80"/>
    </location>
</feature>
<dbReference type="RefSeq" id="WP_014857727.1">
    <property type="nucleotide sequence ID" value="NT_187153.1"/>
</dbReference>
<reference evidence="6" key="1">
    <citation type="journal article" date="2012" name="J. Bacteriol.">
        <title>Complete genome sequence of the broad-host-range strain Sinorhizobium fredii USDA257.</title>
        <authorList>
            <person name="Schuldes J."/>
            <person name="Rodriguez Orbegoso M."/>
            <person name="Schmeisser C."/>
            <person name="Krishnan H.B."/>
            <person name="Daniel R."/>
            <person name="Streit W.R."/>
        </authorList>
    </citation>
    <scope>NUCLEOTIDE SEQUENCE [LARGE SCALE GENOMIC DNA]</scope>
    <source>
        <strain evidence="6">USDA 257</strain>
        <plasmid evidence="6">pUSDA257</plasmid>
    </source>
</reference>
<dbReference type="InterPro" id="IPR036390">
    <property type="entry name" value="WH_DNA-bd_sf"/>
</dbReference>
<dbReference type="GO" id="GO:0005829">
    <property type="term" value="C:cytosol"/>
    <property type="evidence" value="ECO:0007669"/>
    <property type="project" value="TreeGrafter"/>
</dbReference>
<evidence type="ECO:0000259" key="5">
    <source>
        <dbReference type="PROSITE" id="PS50931"/>
    </source>
</evidence>
<organism evidence="6">
    <name type="scientific">Sinorhizobium fredii (strain USDA 257)</name>
    <dbReference type="NCBI Taxonomy" id="1185652"/>
    <lineage>
        <taxon>Bacteria</taxon>
        <taxon>Pseudomonadati</taxon>
        <taxon>Pseudomonadota</taxon>
        <taxon>Alphaproteobacteria</taxon>
        <taxon>Hyphomicrobiales</taxon>
        <taxon>Rhizobiaceae</taxon>
        <taxon>Sinorhizobium/Ensifer group</taxon>
        <taxon>Sinorhizobium</taxon>
    </lineage>
</organism>
<keyword evidence="6" id="KW-0614">Plasmid</keyword>
<dbReference type="PRINTS" id="PR00039">
    <property type="entry name" value="HTHLYSR"/>
</dbReference>
<dbReference type="HOGENOM" id="CLU_039613_6_0_5"/>
<dbReference type="Pfam" id="PF03466">
    <property type="entry name" value="LysR_substrate"/>
    <property type="match status" value="1"/>
</dbReference>
<dbReference type="Gene3D" id="1.10.10.10">
    <property type="entry name" value="Winged helix-like DNA-binding domain superfamily/Winged helix DNA-binding domain"/>
    <property type="match status" value="1"/>
</dbReference>
<dbReference type="AlphaFoldDB" id="I3XH56"/>
<sequence>MKEKATLDNTTCKKNLRTAFIMLNLSRLQLLHELSVLGTISAVARSLNLTRPAVSQQLSLLEKELGLVLFERSGRGVRWTSAGERLLAGIGGILQAVNEVEADLARTAQTVTGDLRIAAFGSAAATIIPQAITQLAKQHPSLEIFFNEMEPGDGLKATATKQVDIAIVDDLTGTENFAHQLDFQPLYIDPFKAVVSVDHRLAGTGRKSVELWELAQEKWALNQSAIGYQTFIVNACHAEGYTPQIMSSCRNIAATLEFVRTGSFVTVLPGLATHNILLDPDFRCLDLRPVTQRRLFSAFAKGSKARPAISAALEAFEHACSIFIDHR</sequence>
<dbReference type="InterPro" id="IPR000847">
    <property type="entry name" value="LysR_HTH_N"/>
</dbReference>
<dbReference type="InterPro" id="IPR001845">
    <property type="entry name" value="HTH_ArsR_DNA-bd_dom"/>
</dbReference>
<dbReference type="PANTHER" id="PTHR30419:SF7">
    <property type="entry name" value="HTH-TYPE TRANSCRIPTIONAL REGULATOR TDCA"/>
    <property type="match status" value="1"/>
</dbReference>
<geneLocation type="plasmid" evidence="7">
    <name>pUSDA257 fragment 5</name>
</geneLocation>
<comment type="similarity">
    <text evidence="1">Belongs to the LysR transcriptional regulatory family.</text>
</comment>
<evidence type="ECO:0000256" key="3">
    <source>
        <dbReference type="ARBA" id="ARBA00023125"/>
    </source>
</evidence>
<keyword evidence="3" id="KW-0238">DNA-binding</keyword>
<accession>I3XH56</accession>
<dbReference type="InterPro" id="IPR036388">
    <property type="entry name" value="WH-like_DNA-bd_sf"/>
</dbReference>
<dbReference type="PROSITE" id="PS50931">
    <property type="entry name" value="HTH_LYSR"/>
    <property type="match status" value="1"/>
</dbReference>
<dbReference type="InterPro" id="IPR050950">
    <property type="entry name" value="HTH-type_LysR_regulators"/>
</dbReference>
<evidence type="ECO:0000313" key="6">
    <source>
        <dbReference type="EMBL" id="AFL55212.1"/>
    </source>
</evidence>
<dbReference type="GeneID" id="48977480"/>